<dbReference type="OrthoDB" id="10273946at2759"/>
<name>A0A1R3JH52_COCAP</name>
<gene>
    <name evidence="2" type="ORF">CCACVL1_06150</name>
</gene>
<accession>A0A1R3JH52</accession>
<dbReference type="EMBL" id="AWWV01007937">
    <property type="protein sequence ID" value="OMO94140.1"/>
    <property type="molecule type" value="Genomic_DNA"/>
</dbReference>
<evidence type="ECO:0000256" key="1">
    <source>
        <dbReference type="SAM" id="Phobius"/>
    </source>
</evidence>
<feature type="transmembrane region" description="Helical" evidence="1">
    <location>
        <begin position="129"/>
        <end position="146"/>
    </location>
</feature>
<keyword evidence="3" id="KW-1185">Reference proteome</keyword>
<dbReference type="Proteomes" id="UP000188268">
    <property type="component" value="Unassembled WGS sequence"/>
</dbReference>
<comment type="caution">
    <text evidence="2">The sequence shown here is derived from an EMBL/GenBank/DDBJ whole genome shotgun (WGS) entry which is preliminary data.</text>
</comment>
<dbReference type="AlphaFoldDB" id="A0A1R3JH52"/>
<reference evidence="2 3" key="1">
    <citation type="submission" date="2013-09" db="EMBL/GenBank/DDBJ databases">
        <title>Corchorus capsularis genome sequencing.</title>
        <authorList>
            <person name="Alam M."/>
            <person name="Haque M.S."/>
            <person name="Islam M.S."/>
            <person name="Emdad E.M."/>
            <person name="Islam M.M."/>
            <person name="Ahmed B."/>
            <person name="Halim A."/>
            <person name="Hossen Q.M.M."/>
            <person name="Hossain M.Z."/>
            <person name="Ahmed R."/>
            <person name="Khan M.M."/>
            <person name="Islam R."/>
            <person name="Rashid M.M."/>
            <person name="Khan S.A."/>
            <person name="Rahman M.S."/>
            <person name="Alam M."/>
        </authorList>
    </citation>
    <scope>NUCLEOTIDE SEQUENCE [LARGE SCALE GENOMIC DNA]</scope>
    <source>
        <strain evidence="3">cv. CVL-1</strain>
        <tissue evidence="2">Whole seedling</tissue>
    </source>
</reference>
<keyword evidence="1" id="KW-0472">Membrane</keyword>
<evidence type="ECO:0000313" key="3">
    <source>
        <dbReference type="Proteomes" id="UP000188268"/>
    </source>
</evidence>
<sequence>MPSMDAAARAAHYRKFEEPLLERMLTSLFSTFLWVCVYVCWRLGPYEIIEFFAFNYKGENGREIFEKTENTLRVLLVANIVFLIKGAMRPGNGRKGSAQKELNLILNTVLSIITIIALFYVLGVIDGDVIAAAVFGFSISILLRCIKMIN</sequence>
<proteinExistence type="predicted"/>
<keyword evidence="1" id="KW-0812">Transmembrane</keyword>
<evidence type="ECO:0000313" key="2">
    <source>
        <dbReference type="EMBL" id="OMO94140.1"/>
    </source>
</evidence>
<dbReference type="Gramene" id="OMO94140">
    <property type="protein sequence ID" value="OMO94140"/>
    <property type="gene ID" value="CCACVL1_06150"/>
</dbReference>
<keyword evidence="1" id="KW-1133">Transmembrane helix</keyword>
<protein>
    <submittedName>
        <fullName evidence="2">Uncharacterized protein</fullName>
    </submittedName>
</protein>
<feature type="transmembrane region" description="Helical" evidence="1">
    <location>
        <begin position="104"/>
        <end position="123"/>
    </location>
</feature>
<organism evidence="2 3">
    <name type="scientific">Corchorus capsularis</name>
    <name type="common">Jute</name>
    <dbReference type="NCBI Taxonomy" id="210143"/>
    <lineage>
        <taxon>Eukaryota</taxon>
        <taxon>Viridiplantae</taxon>
        <taxon>Streptophyta</taxon>
        <taxon>Embryophyta</taxon>
        <taxon>Tracheophyta</taxon>
        <taxon>Spermatophyta</taxon>
        <taxon>Magnoliopsida</taxon>
        <taxon>eudicotyledons</taxon>
        <taxon>Gunneridae</taxon>
        <taxon>Pentapetalae</taxon>
        <taxon>rosids</taxon>
        <taxon>malvids</taxon>
        <taxon>Malvales</taxon>
        <taxon>Malvaceae</taxon>
        <taxon>Grewioideae</taxon>
        <taxon>Apeibeae</taxon>
        <taxon>Corchorus</taxon>
    </lineage>
</organism>